<dbReference type="RefSeq" id="WP_073200123.1">
    <property type="nucleotide sequence ID" value="NZ_FRCZ01000001.1"/>
</dbReference>
<reference evidence="1 2" key="1">
    <citation type="submission" date="2016-11" db="EMBL/GenBank/DDBJ databases">
        <authorList>
            <person name="Jaros S."/>
            <person name="Januszkiewicz K."/>
            <person name="Wedrychowicz H."/>
        </authorList>
    </citation>
    <scope>NUCLEOTIDE SEQUENCE [LARGE SCALE GENOMIC DNA]</scope>
    <source>
        <strain evidence="1 2">CGMCC 1.10681</strain>
    </source>
</reference>
<organism evidence="1 2">
    <name type="scientific">Gracilibacillus kekensis</name>
    <dbReference type="NCBI Taxonomy" id="1027249"/>
    <lineage>
        <taxon>Bacteria</taxon>
        <taxon>Bacillati</taxon>
        <taxon>Bacillota</taxon>
        <taxon>Bacilli</taxon>
        <taxon>Bacillales</taxon>
        <taxon>Bacillaceae</taxon>
        <taxon>Gracilibacillus</taxon>
    </lineage>
</organism>
<gene>
    <name evidence="1" type="ORF">SAMN05216179_0969</name>
</gene>
<dbReference type="AlphaFoldDB" id="A0A1M7L7X0"/>
<dbReference type="Proteomes" id="UP000184184">
    <property type="component" value="Unassembled WGS sequence"/>
</dbReference>
<dbReference type="EMBL" id="FRCZ01000001">
    <property type="protein sequence ID" value="SHM73893.1"/>
    <property type="molecule type" value="Genomic_DNA"/>
</dbReference>
<dbReference type="STRING" id="1027249.SAMN05216179_0969"/>
<name>A0A1M7L7X0_9BACI</name>
<accession>A0A1M7L7X0</accession>
<keyword evidence="2" id="KW-1185">Reference proteome</keyword>
<sequence length="82" mass="9011">MTKEEIKRFARKIRTESQPIISSALVTGATRISDEMNHAVRGVHHSPTILLSRIATSLRNGAIAAGQEMMVSGVENVKKNRI</sequence>
<protein>
    <submittedName>
        <fullName evidence="1">Uncharacterized protein</fullName>
    </submittedName>
</protein>
<dbReference type="OrthoDB" id="2972745at2"/>
<evidence type="ECO:0000313" key="1">
    <source>
        <dbReference type="EMBL" id="SHM73893.1"/>
    </source>
</evidence>
<evidence type="ECO:0000313" key="2">
    <source>
        <dbReference type="Proteomes" id="UP000184184"/>
    </source>
</evidence>
<proteinExistence type="predicted"/>